<sequence length="587" mass="65959">MSQKFLAALLLLFVAPSNAAITLSMSVNKEPVCKIYKEAYTLKLSAGAKPIFNTDEIPSHSDGSTYTSDGSDVIPIEFSKPFTHEEVKWLEWLPIADFDHSFKWGGVSTNVTAIGSIKPSSGKSLVFQANTIGWRGPFHRVWLIDDNKLSSLLKSTPSNTEEIPIEGTGAKLIFPNFETRSRSNLTNVFKFKKDFYTVTNEQIVKVTTGNPEVVCQVGLESEFSSAQLSALVKAANSALMTKGITHIPMYYGTMGNPHQYVEDGFEEATNKPWLIQVAENGKCLANDKINNCEKNRKVEAVLESFAEIDPWSFREIKAIRHHIDGTKLVLSQYYIDKFKVDEVISKGMATQAIYNFLEKTVLLHPYIQNEVGKVKEAPNSYTLDEDDGTIPRNWFNKTSLMWAAHFNDYDAVMRLLSQGESLADVTNTNDHYPSIQLLNRSALTYAAENGSIPLIQALISRGADTNIKDSKGNEIKSYFQKNKLLDITWEELTSLPKAPIKASFDCKLARSKQEKAICNSKGLSLYDRQLGLLYKKVRASKLYPEIKTLQRTWLKSLRTECSGSGVKLQNCMKEKYRSRIKYLANLL</sequence>
<dbReference type="PROSITE" id="PS50088">
    <property type="entry name" value="ANK_REPEAT"/>
    <property type="match status" value="1"/>
</dbReference>
<evidence type="ECO:0000313" key="4">
    <source>
        <dbReference type="Proteomes" id="UP001231915"/>
    </source>
</evidence>
<dbReference type="InterPro" id="IPR036770">
    <property type="entry name" value="Ankyrin_rpt-contain_sf"/>
</dbReference>
<comment type="caution">
    <text evidence="3">The sequence shown here is derived from an EMBL/GenBank/DDBJ whole genome shotgun (WGS) entry which is preliminary data.</text>
</comment>
<proteinExistence type="predicted"/>
<dbReference type="SUPFAM" id="SSF48403">
    <property type="entry name" value="Ankyrin repeat"/>
    <property type="match status" value="1"/>
</dbReference>
<keyword evidence="1" id="KW-0040">ANK repeat</keyword>
<dbReference type="SMART" id="SM00248">
    <property type="entry name" value="ANK"/>
    <property type="match status" value="2"/>
</dbReference>
<name>A0ABT7ENT6_9GAMM</name>
<keyword evidence="4" id="KW-1185">Reference proteome</keyword>
<organism evidence="3 4">
    <name type="scientific">Pseudoalteromonas obscura</name>
    <dbReference type="NCBI Taxonomy" id="3048491"/>
    <lineage>
        <taxon>Bacteria</taxon>
        <taxon>Pseudomonadati</taxon>
        <taxon>Pseudomonadota</taxon>
        <taxon>Gammaproteobacteria</taxon>
        <taxon>Alteromonadales</taxon>
        <taxon>Pseudoalteromonadaceae</taxon>
        <taxon>Pseudoalteromonas</taxon>
    </lineage>
</organism>
<dbReference type="PANTHER" id="PTHR37549:SF1">
    <property type="entry name" value="LIPOPROTEIN LPRI"/>
    <property type="match status" value="1"/>
</dbReference>
<reference evidence="3 4" key="1">
    <citation type="submission" date="2023-05" db="EMBL/GenBank/DDBJ databases">
        <title>Pseudoalteromonas ardens sp. nov., Pseudoalteromonas obscura sp. nov., and Pseudoalteromonas umbrosa sp. nov., isolated from the coral Montipora capitata.</title>
        <authorList>
            <person name="Thomas E.M."/>
            <person name="Smith E.M."/>
            <person name="Papke E."/>
            <person name="Shlafstein M.D."/>
            <person name="Oline D.K."/>
            <person name="Videau P."/>
            <person name="Saw J.H."/>
            <person name="Strangman W.K."/>
            <person name="Ushijima B."/>
        </authorList>
    </citation>
    <scope>NUCLEOTIDE SEQUENCE [LARGE SCALE GENOMIC DNA]</scope>
    <source>
        <strain evidence="3 4">P94</strain>
    </source>
</reference>
<feature type="repeat" description="ANK" evidence="1">
    <location>
        <begin position="438"/>
        <end position="470"/>
    </location>
</feature>
<dbReference type="InterPro" id="IPR052755">
    <property type="entry name" value="Lysozyme_Inhibitor_LprI"/>
</dbReference>
<dbReference type="PROSITE" id="PS50297">
    <property type="entry name" value="ANK_REP_REGION"/>
    <property type="match status" value="1"/>
</dbReference>
<dbReference type="PANTHER" id="PTHR37549">
    <property type="entry name" value="LIPOPROTEIN LPRI"/>
    <property type="match status" value="1"/>
</dbReference>
<feature type="signal peptide" evidence="2">
    <location>
        <begin position="1"/>
        <end position="19"/>
    </location>
</feature>
<evidence type="ECO:0000313" key="3">
    <source>
        <dbReference type="EMBL" id="MDK2596714.1"/>
    </source>
</evidence>
<evidence type="ECO:0000256" key="2">
    <source>
        <dbReference type="SAM" id="SignalP"/>
    </source>
</evidence>
<feature type="chain" id="PRO_5046193963" evidence="2">
    <location>
        <begin position="20"/>
        <end position="587"/>
    </location>
</feature>
<evidence type="ECO:0000256" key="1">
    <source>
        <dbReference type="PROSITE-ProRule" id="PRU00023"/>
    </source>
</evidence>
<dbReference type="RefSeq" id="WP_284137881.1">
    <property type="nucleotide sequence ID" value="NZ_JASJUT010000007.1"/>
</dbReference>
<dbReference type="InterPro" id="IPR002110">
    <property type="entry name" value="Ankyrin_rpt"/>
</dbReference>
<dbReference type="Pfam" id="PF12796">
    <property type="entry name" value="Ank_2"/>
    <property type="match status" value="1"/>
</dbReference>
<dbReference type="Gene3D" id="1.25.40.20">
    <property type="entry name" value="Ankyrin repeat-containing domain"/>
    <property type="match status" value="1"/>
</dbReference>
<gene>
    <name evidence="3" type="ORF">QNM18_16815</name>
</gene>
<protein>
    <submittedName>
        <fullName evidence="3">Ankyrin repeat domain-containing protein</fullName>
    </submittedName>
</protein>
<keyword evidence="2" id="KW-0732">Signal</keyword>
<dbReference type="Proteomes" id="UP001231915">
    <property type="component" value="Unassembled WGS sequence"/>
</dbReference>
<dbReference type="EMBL" id="JASJUT010000007">
    <property type="protein sequence ID" value="MDK2596714.1"/>
    <property type="molecule type" value="Genomic_DNA"/>
</dbReference>
<accession>A0ABT7ENT6</accession>